<dbReference type="InterPro" id="IPR048735">
    <property type="entry name" value="Slowpoke-like_C"/>
</dbReference>
<evidence type="ECO:0000313" key="13">
    <source>
        <dbReference type="WBParaSite" id="nRc.2.0.1.t35230-RA"/>
    </source>
</evidence>
<keyword evidence="6" id="KW-0630">Potassium</keyword>
<dbReference type="PANTHER" id="PTHR10027">
    <property type="entry name" value="CALCIUM-ACTIVATED POTASSIUM CHANNEL ALPHA CHAIN"/>
    <property type="match status" value="1"/>
</dbReference>
<evidence type="ECO:0000256" key="6">
    <source>
        <dbReference type="ARBA" id="ARBA00022958"/>
    </source>
</evidence>
<dbReference type="GO" id="GO:0016020">
    <property type="term" value="C:membrane"/>
    <property type="evidence" value="ECO:0007669"/>
    <property type="project" value="UniProtKB-SubCell"/>
</dbReference>
<evidence type="ECO:0000256" key="1">
    <source>
        <dbReference type="ARBA" id="ARBA00004141"/>
    </source>
</evidence>
<accession>A0A915KA37</accession>
<keyword evidence="4" id="KW-0812">Transmembrane</keyword>
<reference evidence="13" key="1">
    <citation type="submission" date="2022-11" db="UniProtKB">
        <authorList>
            <consortium name="WormBaseParasite"/>
        </authorList>
    </citation>
    <scope>IDENTIFICATION</scope>
</reference>
<evidence type="ECO:0000256" key="5">
    <source>
        <dbReference type="ARBA" id="ARBA00022826"/>
    </source>
</evidence>
<evidence type="ECO:0000256" key="8">
    <source>
        <dbReference type="ARBA" id="ARBA00023065"/>
    </source>
</evidence>
<organism evidence="12 13">
    <name type="scientific">Romanomermis culicivorax</name>
    <name type="common">Nematode worm</name>
    <dbReference type="NCBI Taxonomy" id="13658"/>
    <lineage>
        <taxon>Eukaryota</taxon>
        <taxon>Metazoa</taxon>
        <taxon>Ecdysozoa</taxon>
        <taxon>Nematoda</taxon>
        <taxon>Enoplea</taxon>
        <taxon>Dorylaimia</taxon>
        <taxon>Mermithida</taxon>
        <taxon>Mermithoidea</taxon>
        <taxon>Mermithidae</taxon>
        <taxon>Romanomermis</taxon>
    </lineage>
</organism>
<evidence type="ECO:0000313" key="12">
    <source>
        <dbReference type="Proteomes" id="UP000887565"/>
    </source>
</evidence>
<dbReference type="PANTHER" id="PTHR10027:SF33">
    <property type="entry name" value="CALCIUM-ACTIVATED POTASSIUM CHANNEL SUBUNIT ALPHA-1-RELATED"/>
    <property type="match status" value="1"/>
</dbReference>
<sequence length="152" mass="16709">HSLQTYFNESALTLIRTLVTGGATPELELILAEGAGLRGGYSTPELLQKRDRCRIAQHSLGNSGPLEGLVDASNSNATYGQLFSRALNEKGMLCFGLYRLQDDAPLNSNKRYVITSCPANLRLQPGDLVFLLEPFDPGLQYEPVQKRKNAEI</sequence>
<dbReference type="InterPro" id="IPR047871">
    <property type="entry name" value="K_chnl_Slo-like"/>
</dbReference>
<dbReference type="GO" id="GO:0060072">
    <property type="term" value="F:large conductance calcium-activated potassium channel activity"/>
    <property type="evidence" value="ECO:0007669"/>
    <property type="project" value="TreeGrafter"/>
</dbReference>
<keyword evidence="9" id="KW-0472">Membrane</keyword>
<evidence type="ECO:0000256" key="2">
    <source>
        <dbReference type="ARBA" id="ARBA00022448"/>
    </source>
</evidence>
<keyword evidence="12" id="KW-1185">Reference proteome</keyword>
<dbReference type="Pfam" id="PF21014">
    <property type="entry name" value="Slowpoke_C"/>
    <property type="match status" value="1"/>
</dbReference>
<keyword evidence="8" id="KW-0406">Ion transport</keyword>
<evidence type="ECO:0000256" key="4">
    <source>
        <dbReference type="ARBA" id="ARBA00022692"/>
    </source>
</evidence>
<proteinExistence type="predicted"/>
<evidence type="ECO:0000256" key="10">
    <source>
        <dbReference type="ARBA" id="ARBA00023303"/>
    </source>
</evidence>
<keyword evidence="5" id="KW-0631">Potassium channel</keyword>
<evidence type="ECO:0000259" key="11">
    <source>
        <dbReference type="Pfam" id="PF21014"/>
    </source>
</evidence>
<dbReference type="AlphaFoldDB" id="A0A915KA37"/>
<dbReference type="WBParaSite" id="nRc.2.0.1.t35230-RA">
    <property type="protein sequence ID" value="nRc.2.0.1.t35230-RA"/>
    <property type="gene ID" value="nRc.2.0.1.g35230"/>
</dbReference>
<keyword evidence="2" id="KW-0813">Transport</keyword>
<dbReference type="OMA" id="KYEDLYT"/>
<evidence type="ECO:0000256" key="9">
    <source>
        <dbReference type="ARBA" id="ARBA00023136"/>
    </source>
</evidence>
<keyword evidence="7" id="KW-1133">Transmembrane helix</keyword>
<protein>
    <recommendedName>
        <fullName evidence="11">Ca2+-activated K+ channel Slowpoke-like C-terminal domain-containing protein</fullName>
    </recommendedName>
</protein>
<keyword evidence="10" id="KW-0407">Ion channel</keyword>
<evidence type="ECO:0000256" key="3">
    <source>
        <dbReference type="ARBA" id="ARBA00022538"/>
    </source>
</evidence>
<name>A0A915KA37_ROMCU</name>
<dbReference type="Proteomes" id="UP000887565">
    <property type="component" value="Unplaced"/>
</dbReference>
<keyword evidence="3" id="KW-0633">Potassium transport</keyword>
<feature type="domain" description="Ca2+-activated K+ channel Slowpoke-like C-terminal" evidence="11">
    <location>
        <begin position="11"/>
        <end position="132"/>
    </location>
</feature>
<comment type="subcellular location">
    <subcellularLocation>
        <location evidence="1">Membrane</location>
        <topology evidence="1">Multi-pass membrane protein</topology>
    </subcellularLocation>
</comment>
<evidence type="ECO:0000256" key="7">
    <source>
        <dbReference type="ARBA" id="ARBA00022989"/>
    </source>
</evidence>